<gene>
    <name evidence="3" type="ORF">GWK63_14930</name>
</gene>
<comment type="similarity">
    <text evidence="1 2">Belongs to the phD/YefM antitoxin family.</text>
</comment>
<dbReference type="Gene3D" id="3.40.1620.10">
    <property type="entry name" value="YefM-like domain"/>
    <property type="match status" value="1"/>
</dbReference>
<dbReference type="InterPro" id="IPR006442">
    <property type="entry name" value="Antitoxin_Phd/YefM"/>
</dbReference>
<sequence>MQEIQIRDAKANLSAVIDHATQGEPSIITRHGKPTAVVLSYEEYRRLSAVPSFGRLLMSLPDEIETERGGEGLRDVAF</sequence>
<dbReference type="KEGG" id="kre:GWK63_14930"/>
<keyword evidence="4" id="KW-1185">Reference proteome</keyword>
<organism evidence="3 4">
    <name type="scientific">Komagataeibacter rhaeticus</name>
    <dbReference type="NCBI Taxonomy" id="215221"/>
    <lineage>
        <taxon>Bacteria</taxon>
        <taxon>Pseudomonadati</taxon>
        <taxon>Pseudomonadota</taxon>
        <taxon>Alphaproteobacteria</taxon>
        <taxon>Acetobacterales</taxon>
        <taxon>Acetobacteraceae</taxon>
        <taxon>Komagataeibacter</taxon>
    </lineage>
</organism>
<dbReference type="NCBIfam" id="TIGR01552">
    <property type="entry name" value="phd_fam"/>
    <property type="match status" value="1"/>
</dbReference>
<proteinExistence type="inferred from homology"/>
<evidence type="ECO:0000256" key="2">
    <source>
        <dbReference type="RuleBase" id="RU362080"/>
    </source>
</evidence>
<comment type="function">
    <text evidence="2">Antitoxin component of a type II toxin-antitoxin (TA) system.</text>
</comment>
<evidence type="ECO:0000313" key="4">
    <source>
        <dbReference type="Proteomes" id="UP000502533"/>
    </source>
</evidence>
<name>A0A181CEL8_9PROT</name>
<dbReference type="PANTHER" id="PTHR33713:SF9">
    <property type="entry name" value="ANTITOXIN"/>
    <property type="match status" value="1"/>
</dbReference>
<dbReference type="Proteomes" id="UP000502533">
    <property type="component" value="Chromosome"/>
</dbReference>
<dbReference type="Pfam" id="PF02604">
    <property type="entry name" value="PhdYeFM_antitox"/>
    <property type="match status" value="1"/>
</dbReference>
<dbReference type="GeneID" id="85023465"/>
<dbReference type="EMBL" id="CP050139">
    <property type="protein sequence ID" value="QIP36588.1"/>
    <property type="molecule type" value="Genomic_DNA"/>
</dbReference>
<dbReference type="SUPFAM" id="SSF143120">
    <property type="entry name" value="YefM-like"/>
    <property type="match status" value="1"/>
</dbReference>
<dbReference type="RefSeq" id="WP_007398869.1">
    <property type="nucleotide sequence ID" value="NZ_CP050139.1"/>
</dbReference>
<evidence type="ECO:0000256" key="1">
    <source>
        <dbReference type="ARBA" id="ARBA00009981"/>
    </source>
</evidence>
<evidence type="ECO:0000313" key="3">
    <source>
        <dbReference type="EMBL" id="QIP36588.1"/>
    </source>
</evidence>
<protein>
    <recommendedName>
        <fullName evidence="2">Antitoxin</fullName>
    </recommendedName>
</protein>
<accession>A0A181CEL8</accession>
<dbReference type="InterPro" id="IPR051405">
    <property type="entry name" value="phD/YefM_antitoxin"/>
</dbReference>
<reference evidence="3 4" key="1">
    <citation type="submission" date="2020-03" db="EMBL/GenBank/DDBJ databases">
        <title>Isolation of cellulose-producing strains, genome characterization and application of the synthesized cellulose films as an economical and sustainable material for piezoelectric sensor construction.</title>
        <authorList>
            <person name="Mangayil R.K."/>
        </authorList>
    </citation>
    <scope>NUCLEOTIDE SEQUENCE [LARGE SCALE GENOMIC DNA]</scope>
    <source>
        <strain evidence="3 4">ENS 9a1a</strain>
    </source>
</reference>
<dbReference type="PANTHER" id="PTHR33713">
    <property type="entry name" value="ANTITOXIN YAFN-RELATED"/>
    <property type="match status" value="1"/>
</dbReference>
<dbReference type="AlphaFoldDB" id="A0A181CEL8"/>
<dbReference type="InterPro" id="IPR036165">
    <property type="entry name" value="YefM-like_sf"/>
</dbReference>